<dbReference type="GO" id="GO:0016787">
    <property type="term" value="F:hydrolase activity"/>
    <property type="evidence" value="ECO:0007669"/>
    <property type="project" value="UniProtKB-KW"/>
</dbReference>
<dbReference type="InterPro" id="IPR041266">
    <property type="entry name" value="EDS1_EP"/>
</dbReference>
<dbReference type="Pfam" id="PF01764">
    <property type="entry name" value="Lipase_3"/>
    <property type="match status" value="1"/>
</dbReference>
<evidence type="ECO:0000313" key="10">
    <source>
        <dbReference type="Proteomes" id="UP000813462"/>
    </source>
</evidence>
<reference evidence="9" key="1">
    <citation type="journal article" date="2021" name="Front. Plant Sci.">
        <title>Chromosome-Scale Genome Assembly for Chinese Sour Jujube and Insights Into Its Genome Evolution and Domestication Signature.</title>
        <authorList>
            <person name="Shen L.-Y."/>
            <person name="Luo H."/>
            <person name="Wang X.-L."/>
            <person name="Wang X.-M."/>
            <person name="Qiu X.-J."/>
            <person name="Liu H."/>
            <person name="Zhou S.-S."/>
            <person name="Jia K.-H."/>
            <person name="Nie S."/>
            <person name="Bao Y.-T."/>
            <person name="Zhang R.-G."/>
            <person name="Yun Q.-Z."/>
            <person name="Chai Y.-H."/>
            <person name="Lu J.-Y."/>
            <person name="Li Y."/>
            <person name="Zhao S.-W."/>
            <person name="Mao J.-F."/>
            <person name="Jia S.-G."/>
            <person name="Mao Y.-M."/>
        </authorList>
    </citation>
    <scope>NUCLEOTIDE SEQUENCE</scope>
    <source>
        <strain evidence="9">AT0</strain>
        <tissue evidence="9">Leaf</tissue>
    </source>
</reference>
<evidence type="ECO:0000313" key="9">
    <source>
        <dbReference type="EMBL" id="KAH7520536.1"/>
    </source>
</evidence>
<comment type="subcellular location">
    <subcellularLocation>
        <location evidence="2">Cytoplasm</location>
    </subcellularLocation>
    <subcellularLocation>
        <location evidence="1">Nucleus</location>
    </subcellularLocation>
</comment>
<evidence type="ECO:0000256" key="1">
    <source>
        <dbReference type="ARBA" id="ARBA00004123"/>
    </source>
</evidence>
<dbReference type="Proteomes" id="UP000813462">
    <property type="component" value="Unassembled WGS sequence"/>
</dbReference>
<name>A0A978UZX0_ZIZJJ</name>
<dbReference type="GO" id="GO:0006629">
    <property type="term" value="P:lipid metabolic process"/>
    <property type="evidence" value="ECO:0007669"/>
    <property type="project" value="InterPro"/>
</dbReference>
<dbReference type="PANTHER" id="PTHR47413">
    <property type="entry name" value="LIPASE-LIKE PAD4"/>
    <property type="match status" value="1"/>
</dbReference>
<feature type="domain" description="EDS1 EP" evidence="8">
    <location>
        <begin position="445"/>
        <end position="654"/>
    </location>
</feature>
<dbReference type="AlphaFoldDB" id="A0A978UZX0"/>
<dbReference type="PANTHER" id="PTHR47413:SF2">
    <property type="entry name" value="LIPASE-LIKE PAD4"/>
    <property type="match status" value="1"/>
</dbReference>
<evidence type="ECO:0000259" key="7">
    <source>
        <dbReference type="Pfam" id="PF01764"/>
    </source>
</evidence>
<dbReference type="Pfam" id="PF18117">
    <property type="entry name" value="EDS1_EP"/>
    <property type="match status" value="1"/>
</dbReference>
<dbReference type="GO" id="GO:0006952">
    <property type="term" value="P:defense response"/>
    <property type="evidence" value="ECO:0007669"/>
    <property type="project" value="UniProtKB-KW"/>
</dbReference>
<keyword evidence="6" id="KW-0539">Nucleus</keyword>
<feature type="domain" description="Fungal lipase-type" evidence="7">
    <location>
        <begin position="163"/>
        <end position="250"/>
    </location>
</feature>
<evidence type="ECO:0000259" key="8">
    <source>
        <dbReference type="Pfam" id="PF18117"/>
    </source>
</evidence>
<dbReference type="GO" id="GO:0005737">
    <property type="term" value="C:cytoplasm"/>
    <property type="evidence" value="ECO:0007669"/>
    <property type="project" value="UniProtKB-SubCell"/>
</dbReference>
<evidence type="ECO:0000256" key="3">
    <source>
        <dbReference type="ARBA" id="ARBA00022490"/>
    </source>
</evidence>
<sequence>MEAEASPFETSEMLSTFLASTPLLSEAWRLCSLANTTAPMSFVTELIGDVGYVAFSGIQMVDVSEPASCREMVPLESAGGLIENPFHPLLSARNEDEEPLMVHGGLLKLFFGCQNFRDQVKHETWIIKVQSDQIASIKLCMHQNELFSLERQIAIFSFYIHDKKVLAVLQKSKSMVFTGHSLGGSIASLYALWLLCYLHSSSSSIPIFCITFGSPLLGNESFSRAILRERWGGNFCHVVSKHDIMPRLLFAPLLTHQLHLLLNHWHLAMASQQIGNPAGVLQVPDEDKARFLRFVLAYLERSSQLAVEGERREMFWPFGSYLFCSKEGGICLENAVSVIKMMHLMVATVSLDECIMDHLNYGDYIGNFSSQFLKRRNFMQGGLGPCSSYEAGLALALQSSGIAWQEPAATPAKECLKMARRSGQKPNLNGANLAVSLSKITPYRAELEWYKATCDESDDQMGYYDSFKQSRSSKRGHRVNMNRHKLASFWNKVISMLENNELPYDFHKRAKWVNASHFYKLLVEPLDIAEYYRWGTHKVKGHYLEHGRERRYQIFDKWWNEKTVVNGEGNNKRSKFASLTQDSCFWARVEEAREWLTSLRSENDPRKKELLWENINKFERYASNLVERMEVSKDVVAKNSSYTLWVEDLRELKSQVEQIRPQFPTFRDGEIFP</sequence>
<comment type="caution">
    <text evidence="9">The sequence shown here is derived from an EMBL/GenBank/DDBJ whole genome shotgun (WGS) entry which is preliminary data.</text>
</comment>
<keyword evidence="3" id="KW-0963">Cytoplasm</keyword>
<evidence type="ECO:0008006" key="11">
    <source>
        <dbReference type="Google" id="ProtNLM"/>
    </source>
</evidence>
<evidence type="ECO:0000256" key="6">
    <source>
        <dbReference type="ARBA" id="ARBA00023242"/>
    </source>
</evidence>
<evidence type="ECO:0000256" key="4">
    <source>
        <dbReference type="ARBA" id="ARBA00022801"/>
    </source>
</evidence>
<dbReference type="InterPro" id="IPR002921">
    <property type="entry name" value="Fungal_lipase-type"/>
</dbReference>
<proteinExistence type="predicted"/>
<evidence type="ECO:0000256" key="2">
    <source>
        <dbReference type="ARBA" id="ARBA00004496"/>
    </source>
</evidence>
<dbReference type="SUPFAM" id="SSF53474">
    <property type="entry name" value="alpha/beta-Hydrolases"/>
    <property type="match status" value="1"/>
</dbReference>
<gene>
    <name evidence="9" type="ORF">FEM48_Zijuj08G0154300</name>
</gene>
<evidence type="ECO:0000256" key="5">
    <source>
        <dbReference type="ARBA" id="ARBA00022821"/>
    </source>
</evidence>
<keyword evidence="4" id="KW-0378">Hydrolase</keyword>
<dbReference type="EMBL" id="JAEACU010000008">
    <property type="protein sequence ID" value="KAH7520536.1"/>
    <property type="molecule type" value="Genomic_DNA"/>
</dbReference>
<dbReference type="InterPro" id="IPR029058">
    <property type="entry name" value="AB_hydrolase_fold"/>
</dbReference>
<organism evidence="9 10">
    <name type="scientific">Ziziphus jujuba var. spinosa</name>
    <dbReference type="NCBI Taxonomy" id="714518"/>
    <lineage>
        <taxon>Eukaryota</taxon>
        <taxon>Viridiplantae</taxon>
        <taxon>Streptophyta</taxon>
        <taxon>Embryophyta</taxon>
        <taxon>Tracheophyta</taxon>
        <taxon>Spermatophyta</taxon>
        <taxon>Magnoliopsida</taxon>
        <taxon>eudicotyledons</taxon>
        <taxon>Gunneridae</taxon>
        <taxon>Pentapetalae</taxon>
        <taxon>rosids</taxon>
        <taxon>fabids</taxon>
        <taxon>Rosales</taxon>
        <taxon>Rhamnaceae</taxon>
        <taxon>Paliureae</taxon>
        <taxon>Ziziphus</taxon>
    </lineage>
</organism>
<dbReference type="GO" id="GO:0005634">
    <property type="term" value="C:nucleus"/>
    <property type="evidence" value="ECO:0007669"/>
    <property type="project" value="UniProtKB-SubCell"/>
</dbReference>
<protein>
    <recommendedName>
        <fullName evidence="11">Lipase-like PAD4</fullName>
    </recommendedName>
</protein>
<dbReference type="Gene3D" id="3.40.50.1820">
    <property type="entry name" value="alpha/beta hydrolase"/>
    <property type="match status" value="1"/>
</dbReference>
<accession>A0A978UZX0</accession>
<keyword evidence="5" id="KW-0611">Plant defense</keyword>